<sequence>MPKTNKFEKLARKPSDFKSAKQIPLIESLFNEESINLIYSKAGGMKSWLMMDLTRAISTGSTFLGYPATQQRVLYLDAEQADPDIAHRLQTMGLLDNENIVYVTQAEDSFDFSEESDREAFIEYVKAEDLRVIVFDNLRTMLTVESENDASAFSEINRFLVQLRSLGCTVFMVHHSTKDSARYAGSSNIATVYNTVIGLHDTSNGSAEYRQIVIEKNRSSLQGLIDINNQYINLVGDRFLLNNSQGLEESDIADQLLEELTALRIKNLSEVKLFLRQSCGMTISNGSFKNQSVVDLLKEASLPHQFTSVIKLQEQYKSAKEAPEYVFSDITEADPDACAEYY</sequence>
<dbReference type="RefSeq" id="WP_239040874.1">
    <property type="nucleotide sequence ID" value="NZ_BAAAEY010000014.1"/>
</dbReference>
<gene>
    <name evidence="1" type="ORF">SAMN04487964_11557</name>
</gene>
<dbReference type="InterPro" id="IPR027417">
    <property type="entry name" value="P-loop_NTPase"/>
</dbReference>
<proteinExistence type="predicted"/>
<accession>A0ABY1S2Y9</accession>
<keyword evidence="2" id="KW-1185">Reference proteome</keyword>
<dbReference type="Gene3D" id="3.40.50.300">
    <property type="entry name" value="P-loop containing nucleotide triphosphate hydrolases"/>
    <property type="match status" value="1"/>
</dbReference>
<dbReference type="Pfam" id="PF13481">
    <property type="entry name" value="AAA_25"/>
    <property type="match status" value="1"/>
</dbReference>
<dbReference type="Proteomes" id="UP001159257">
    <property type="component" value="Unassembled WGS sequence"/>
</dbReference>
<dbReference type="SUPFAM" id="SSF52540">
    <property type="entry name" value="P-loop containing nucleoside triphosphate hydrolases"/>
    <property type="match status" value="1"/>
</dbReference>
<evidence type="ECO:0000313" key="2">
    <source>
        <dbReference type="Proteomes" id="UP001159257"/>
    </source>
</evidence>
<comment type="caution">
    <text evidence="1">The sequence shown here is derived from an EMBL/GenBank/DDBJ whole genome shotgun (WGS) entry which is preliminary data.</text>
</comment>
<reference evidence="1 2" key="1">
    <citation type="submission" date="2017-05" db="EMBL/GenBank/DDBJ databases">
        <authorList>
            <person name="Varghese N."/>
            <person name="Submissions S."/>
        </authorList>
    </citation>
    <scope>NUCLEOTIDE SEQUENCE [LARGE SCALE GENOMIC DNA]</scope>
    <source>
        <strain evidence="1 2">CGMCC 1.7287</strain>
    </source>
</reference>
<protein>
    <submittedName>
        <fullName evidence="1">AAA domain-containing protein</fullName>
    </submittedName>
</protein>
<name>A0ABY1S2Y9_9GAMM</name>
<organism evidence="1 2">
    <name type="scientific">Marinobacterium sediminicola</name>
    <dbReference type="NCBI Taxonomy" id="518898"/>
    <lineage>
        <taxon>Bacteria</taxon>
        <taxon>Pseudomonadati</taxon>
        <taxon>Pseudomonadota</taxon>
        <taxon>Gammaproteobacteria</taxon>
        <taxon>Oceanospirillales</taxon>
        <taxon>Oceanospirillaceae</taxon>
        <taxon>Marinobacterium</taxon>
    </lineage>
</organism>
<dbReference type="EMBL" id="FXWV01000015">
    <property type="protein sequence ID" value="SMR77639.1"/>
    <property type="molecule type" value="Genomic_DNA"/>
</dbReference>
<evidence type="ECO:0000313" key="1">
    <source>
        <dbReference type="EMBL" id="SMR77639.1"/>
    </source>
</evidence>